<feature type="compositionally biased region" description="Polar residues" evidence="1">
    <location>
        <begin position="110"/>
        <end position="120"/>
    </location>
</feature>
<evidence type="ECO:0000313" key="3">
    <source>
        <dbReference type="EMBL" id="CAE0522233.1"/>
    </source>
</evidence>
<sequence length="235" mass="25143">MTPMRLAASLICHRTPSTTSSSTSAPAISQTLRRPAARSSTPPLPTRSGSRSSAAPSRRSARSSDWPRPRRATASGGESTTLSFAATGPSAPIALPGVSCSRLAPHQPSPRASPSSNYPRTQRCHGVEVSLPPHAGTLPQIDGAWHDATPMLLDHPGGPELLAASAGRDATQAFEYTNHSDDARRQLRRLQLEAQPPSGNLLASTQRSDARRREARRAPALTSHRQTQCMQMLQR</sequence>
<organism evidence="3">
    <name type="scientific">Emiliania huxleyi</name>
    <name type="common">Coccolithophore</name>
    <name type="synonym">Pontosphaera huxleyi</name>
    <dbReference type="NCBI Taxonomy" id="2903"/>
    <lineage>
        <taxon>Eukaryota</taxon>
        <taxon>Haptista</taxon>
        <taxon>Haptophyta</taxon>
        <taxon>Prymnesiophyceae</taxon>
        <taxon>Isochrysidales</taxon>
        <taxon>Noelaerhabdaceae</taxon>
        <taxon>Emiliania</taxon>
    </lineage>
</organism>
<gene>
    <name evidence="3" type="ORF">EHUX00137_LOCUS1163</name>
</gene>
<protein>
    <recommendedName>
        <fullName evidence="2">Cytochrome b5 heme-binding domain-containing protein</fullName>
    </recommendedName>
</protein>
<feature type="region of interest" description="Disordered" evidence="1">
    <location>
        <begin position="12"/>
        <end position="122"/>
    </location>
</feature>
<dbReference type="InterPro" id="IPR001199">
    <property type="entry name" value="Cyt_B5-like_heme/steroid-bd"/>
</dbReference>
<feature type="compositionally biased region" description="Low complexity" evidence="1">
    <location>
        <begin position="46"/>
        <end position="66"/>
    </location>
</feature>
<feature type="domain" description="Cytochrome b5 heme-binding" evidence="2">
    <location>
        <begin position="141"/>
        <end position="202"/>
    </location>
</feature>
<dbReference type="Gene3D" id="3.10.120.10">
    <property type="entry name" value="Cytochrome b5-like heme/steroid binding domain"/>
    <property type="match status" value="1"/>
</dbReference>
<name>A0A6V2KX60_EMIHU</name>
<dbReference type="AlphaFoldDB" id="A0A6V2KX60"/>
<dbReference type="EMBL" id="HBIR01001709">
    <property type="protein sequence ID" value="CAE0522233.1"/>
    <property type="molecule type" value="Transcribed_RNA"/>
</dbReference>
<dbReference type="PROSITE" id="PS50255">
    <property type="entry name" value="CYTOCHROME_B5_2"/>
    <property type="match status" value="1"/>
</dbReference>
<feature type="compositionally biased region" description="Polar residues" evidence="1">
    <location>
        <begin position="223"/>
        <end position="235"/>
    </location>
</feature>
<dbReference type="SUPFAM" id="SSF55856">
    <property type="entry name" value="Cytochrome b5-like heme/steroid binding domain"/>
    <property type="match status" value="1"/>
</dbReference>
<dbReference type="Pfam" id="PF00173">
    <property type="entry name" value="Cyt-b5"/>
    <property type="match status" value="1"/>
</dbReference>
<evidence type="ECO:0000259" key="2">
    <source>
        <dbReference type="PROSITE" id="PS50255"/>
    </source>
</evidence>
<evidence type="ECO:0000256" key="1">
    <source>
        <dbReference type="SAM" id="MobiDB-lite"/>
    </source>
</evidence>
<dbReference type="InterPro" id="IPR036400">
    <property type="entry name" value="Cyt_B5-like_heme/steroid_sf"/>
</dbReference>
<feature type="region of interest" description="Disordered" evidence="1">
    <location>
        <begin position="195"/>
        <end position="235"/>
    </location>
</feature>
<proteinExistence type="predicted"/>
<accession>A0A6V2KX60</accession>
<feature type="compositionally biased region" description="Polar residues" evidence="1">
    <location>
        <begin position="197"/>
        <end position="206"/>
    </location>
</feature>
<feature type="compositionally biased region" description="Low complexity" evidence="1">
    <location>
        <begin position="15"/>
        <end position="27"/>
    </location>
</feature>
<reference evidence="3" key="1">
    <citation type="submission" date="2021-01" db="EMBL/GenBank/DDBJ databases">
        <authorList>
            <person name="Corre E."/>
            <person name="Pelletier E."/>
            <person name="Niang G."/>
            <person name="Scheremetjew M."/>
            <person name="Finn R."/>
            <person name="Kale V."/>
            <person name="Holt S."/>
            <person name="Cochrane G."/>
            <person name="Meng A."/>
            <person name="Brown T."/>
            <person name="Cohen L."/>
        </authorList>
    </citation>
    <scope>NUCLEOTIDE SEQUENCE</scope>
    <source>
        <strain evidence="3">379</strain>
    </source>
</reference>